<dbReference type="Gene3D" id="3.40.1260.20">
    <property type="entry name" value="Ribonuclease E, catalytic domain"/>
    <property type="match status" value="1"/>
</dbReference>
<sequence>MESQLVIDVRAEEVAMCLLEDRKLVEFQREKQTLSFLVGDIYLGKVKKVMPGLNAAFVDVGSKKDAFLHYHDLGKVFGPTQTLLERISANRMIPPLTELPAGTKLLREGKIEDVLKAGQKLLVQVVKEPISTKGPRLSAELSVAGRSMVLVPFGKGVSVSQKISSKEERKRLKEIVSPMVPAGFGVVIRTSAQGKGAIELDEELVDLQKRWNDSLIKIADAPRVPTLLYAESNRTLSLLRDSFNASFSAITVNDRDMYEDIHRYISVIAPECVDIVQFYDKDKPIFDHFDITRQLKSLFGKTVTYKGGAYLVIEQTEAMHVIDVNSGNRSRRSNAQEETALDVNLSAAEEIARQMRLRDLGGIIVVDFIDMNDTEHRQQLYEHMRKVMRNDRARHNILPLSKFGLMQITRQRVRQAISEKTEEVCPTCRGKGKMQPSILFSEQIERSVADVVDNHNIKKCTLRVHPYVASYLQRRTLFTSSIFAKWRKTYSKGLKLQEDQSMAFLEYKFFDEENEELDLTDF</sequence>
<dbReference type="CDD" id="cd04453">
    <property type="entry name" value="S1_RNase_E"/>
    <property type="match status" value="1"/>
</dbReference>
<evidence type="ECO:0000256" key="1">
    <source>
        <dbReference type="ARBA" id="ARBA00001946"/>
    </source>
</evidence>
<evidence type="ECO:0000256" key="3">
    <source>
        <dbReference type="ARBA" id="ARBA00022801"/>
    </source>
</evidence>
<evidence type="ECO:0000313" key="7">
    <source>
        <dbReference type="EMBL" id="KGN98145.1"/>
    </source>
</evidence>
<name>A0A0A2G6Y6_9PORP</name>
<evidence type="ECO:0000313" key="8">
    <source>
        <dbReference type="Proteomes" id="UP000030134"/>
    </source>
</evidence>
<gene>
    <name evidence="7" type="ORF">HQ36_04340</name>
</gene>
<keyword evidence="4" id="KW-0460">Magnesium</keyword>
<dbReference type="STRING" id="266762.HQ36_04340"/>
<reference evidence="7 8" key="1">
    <citation type="submission" date="2014-08" db="EMBL/GenBank/DDBJ databases">
        <title>Porphyromonas gingivicanis strain:COT-022_OH1391 Genome sequencing.</title>
        <authorList>
            <person name="Wallis C."/>
            <person name="Deusch O."/>
            <person name="O'Flynn C."/>
            <person name="Davis I."/>
            <person name="Jospin G."/>
            <person name="Darling A.E."/>
            <person name="Coil D.A."/>
            <person name="Alexiev A."/>
            <person name="Horsfall A."/>
            <person name="Kirkwood N."/>
            <person name="Harris S."/>
            <person name="Eisen J.A."/>
        </authorList>
    </citation>
    <scope>NUCLEOTIDE SEQUENCE [LARGE SCALE GENOMIC DNA]</scope>
    <source>
        <strain evidence="8">COT-022 OH1391</strain>
    </source>
</reference>
<dbReference type="Pfam" id="PF10150">
    <property type="entry name" value="RNase_E_G"/>
    <property type="match status" value="1"/>
</dbReference>
<dbReference type="Gene3D" id="2.40.50.140">
    <property type="entry name" value="Nucleic acid-binding proteins"/>
    <property type="match status" value="1"/>
</dbReference>
<dbReference type="RefSeq" id="WP_025842378.1">
    <property type="nucleotide sequence ID" value="NZ_JQZW01000008.1"/>
</dbReference>
<dbReference type="OrthoDB" id="9804278at2"/>
<dbReference type="eggNOG" id="COG1530">
    <property type="taxonomic scope" value="Bacteria"/>
</dbReference>
<keyword evidence="2" id="KW-0479">Metal-binding</keyword>
<evidence type="ECO:0000259" key="6">
    <source>
        <dbReference type="SMART" id="SM00316"/>
    </source>
</evidence>
<dbReference type="PANTHER" id="PTHR30001:SF0">
    <property type="entry name" value="RIBONUCLEASE G"/>
    <property type="match status" value="1"/>
</dbReference>
<evidence type="ECO:0000256" key="4">
    <source>
        <dbReference type="ARBA" id="ARBA00022842"/>
    </source>
</evidence>
<dbReference type="InterPro" id="IPR019307">
    <property type="entry name" value="RNA-bd_AU-1/RNase_E/G"/>
</dbReference>
<protein>
    <submittedName>
        <fullName evidence="7">Ribonuclease G</fullName>
    </submittedName>
</protein>
<keyword evidence="5" id="KW-0694">RNA-binding</keyword>
<dbReference type="InterPro" id="IPR012340">
    <property type="entry name" value="NA-bd_OB-fold"/>
</dbReference>
<feature type="domain" description="S1 motif" evidence="6">
    <location>
        <begin position="37"/>
        <end position="140"/>
    </location>
</feature>
<dbReference type="NCBIfam" id="TIGR00757">
    <property type="entry name" value="RNaseEG"/>
    <property type="match status" value="1"/>
</dbReference>
<evidence type="ECO:0000256" key="5">
    <source>
        <dbReference type="ARBA" id="ARBA00022884"/>
    </source>
</evidence>
<comment type="cofactor">
    <cofactor evidence="1">
        <name>Mg(2+)</name>
        <dbReference type="ChEBI" id="CHEBI:18420"/>
    </cofactor>
</comment>
<organism evidence="7 8">
    <name type="scientific">Porphyromonas gingivicanis</name>
    <dbReference type="NCBI Taxonomy" id="266762"/>
    <lineage>
        <taxon>Bacteria</taxon>
        <taxon>Pseudomonadati</taxon>
        <taxon>Bacteroidota</taxon>
        <taxon>Bacteroidia</taxon>
        <taxon>Bacteroidales</taxon>
        <taxon>Porphyromonadaceae</taxon>
        <taxon>Porphyromonas</taxon>
    </lineage>
</organism>
<dbReference type="SUPFAM" id="SSF50249">
    <property type="entry name" value="Nucleic acid-binding proteins"/>
    <property type="match status" value="1"/>
</dbReference>
<dbReference type="Proteomes" id="UP000030134">
    <property type="component" value="Unassembled WGS sequence"/>
</dbReference>
<dbReference type="GO" id="GO:0005737">
    <property type="term" value="C:cytoplasm"/>
    <property type="evidence" value="ECO:0007669"/>
    <property type="project" value="TreeGrafter"/>
</dbReference>
<comment type="caution">
    <text evidence="7">The sequence shown here is derived from an EMBL/GenBank/DDBJ whole genome shotgun (WGS) entry which is preliminary data.</text>
</comment>
<dbReference type="GO" id="GO:0046872">
    <property type="term" value="F:metal ion binding"/>
    <property type="evidence" value="ECO:0007669"/>
    <property type="project" value="UniProtKB-KW"/>
</dbReference>
<dbReference type="InterPro" id="IPR003029">
    <property type="entry name" value="S1_domain"/>
</dbReference>
<dbReference type="GO" id="GO:0016787">
    <property type="term" value="F:hydrolase activity"/>
    <property type="evidence" value="ECO:0007669"/>
    <property type="project" value="UniProtKB-KW"/>
</dbReference>
<evidence type="ECO:0000256" key="2">
    <source>
        <dbReference type="ARBA" id="ARBA00022723"/>
    </source>
</evidence>
<dbReference type="SMART" id="SM00316">
    <property type="entry name" value="S1"/>
    <property type="match status" value="1"/>
</dbReference>
<dbReference type="InterPro" id="IPR004659">
    <property type="entry name" value="RNase_E/G"/>
</dbReference>
<proteinExistence type="predicted"/>
<dbReference type="GO" id="GO:0004540">
    <property type="term" value="F:RNA nuclease activity"/>
    <property type="evidence" value="ECO:0007669"/>
    <property type="project" value="InterPro"/>
</dbReference>
<dbReference type="GO" id="GO:0006364">
    <property type="term" value="P:rRNA processing"/>
    <property type="evidence" value="ECO:0007669"/>
    <property type="project" value="TreeGrafter"/>
</dbReference>
<dbReference type="AlphaFoldDB" id="A0A0A2G6Y6"/>
<dbReference type="PANTHER" id="PTHR30001">
    <property type="entry name" value="RIBONUCLEASE"/>
    <property type="match status" value="1"/>
</dbReference>
<dbReference type="GO" id="GO:0003723">
    <property type="term" value="F:RNA binding"/>
    <property type="evidence" value="ECO:0007669"/>
    <property type="project" value="UniProtKB-KW"/>
</dbReference>
<keyword evidence="3" id="KW-0378">Hydrolase</keyword>
<dbReference type="EMBL" id="JQZW01000008">
    <property type="protein sequence ID" value="KGN98145.1"/>
    <property type="molecule type" value="Genomic_DNA"/>
</dbReference>
<accession>A0A0A2G6Y6</accession>
<dbReference type="Pfam" id="PF00575">
    <property type="entry name" value="S1"/>
    <property type="match status" value="1"/>
</dbReference>
<keyword evidence="8" id="KW-1185">Reference proteome</keyword>